<dbReference type="RefSeq" id="WP_166348586.1">
    <property type="nucleotide sequence ID" value="NZ_CP088280.1"/>
</dbReference>
<reference evidence="1" key="2">
    <citation type="submission" date="2020-06" db="EMBL/GenBank/DDBJ databases">
        <title>Whole Genome Sequence of Bradyrhizobium sp. Strain 323S2.</title>
        <authorList>
            <person name="Bromfield E.S.P."/>
        </authorList>
    </citation>
    <scope>NUCLEOTIDE SEQUENCE [LARGE SCALE GENOMIC DNA]</scope>
    <source>
        <strain evidence="1">323S2</strain>
    </source>
</reference>
<proteinExistence type="predicted"/>
<evidence type="ECO:0000313" key="3">
    <source>
        <dbReference type="Proteomes" id="UP000564836"/>
    </source>
</evidence>
<evidence type="ECO:0000313" key="2">
    <source>
        <dbReference type="EMBL" id="UGX92900.1"/>
    </source>
</evidence>
<dbReference type="EMBL" id="JACBFH010000001">
    <property type="protein sequence ID" value="NYY91097.1"/>
    <property type="molecule type" value="Genomic_DNA"/>
</dbReference>
<reference evidence="2 3" key="1">
    <citation type="journal article" date="2017" name="Syst. Appl. Microbiol.">
        <title>Soybeans inoculated with root zone soils of Canadian native legumes harbour diverse and novel Bradyrhizobium spp. that possess agricultural potential.</title>
        <authorList>
            <person name="Bromfield E.S.P."/>
            <person name="Cloutier S."/>
            <person name="Tambong J.T."/>
            <person name="Tran Thi T.V."/>
        </authorList>
    </citation>
    <scope>NUCLEOTIDE SEQUENCE [LARGE SCALE GENOMIC DNA]</scope>
    <source>
        <strain evidence="2 3">323S2</strain>
    </source>
</reference>
<dbReference type="Proteomes" id="UP000564836">
    <property type="component" value="Chromosome"/>
</dbReference>
<name>A0A7Z0TR56_9BRAD</name>
<dbReference type="AlphaFoldDB" id="A0A7Z0TR56"/>
<dbReference type="EMBL" id="CP088280">
    <property type="protein sequence ID" value="UGX92900.1"/>
    <property type="molecule type" value="Genomic_DNA"/>
</dbReference>
<gene>
    <name evidence="2" type="ORF">G6321_00045955</name>
    <name evidence="1" type="ORF">G6321_22430</name>
</gene>
<accession>A0A7Z0TR56</accession>
<evidence type="ECO:0000313" key="1">
    <source>
        <dbReference type="EMBL" id="NYY91097.1"/>
    </source>
</evidence>
<sequence length="142" mass="16116">MKSSAASLGSSTRKIVARIEKVRRAAEKAATRKHRFADYKYLRSVLSAYSFFDNNGLLPHLIEIAPSMLITPVRANWHSLRVIIEATCIQPDQRIRSRWTRALEYAVAEKIDPKEMIRFIRAHNGIAGCADLASKTKPKRSH</sequence>
<protein>
    <submittedName>
        <fullName evidence="1">Uncharacterized protein</fullName>
    </submittedName>
</protein>
<organism evidence="1">
    <name type="scientific">Bradyrhizobium barranii subsp. barranii</name>
    <dbReference type="NCBI Taxonomy" id="2823807"/>
    <lineage>
        <taxon>Bacteria</taxon>
        <taxon>Pseudomonadati</taxon>
        <taxon>Pseudomonadota</taxon>
        <taxon>Alphaproteobacteria</taxon>
        <taxon>Hyphomicrobiales</taxon>
        <taxon>Nitrobacteraceae</taxon>
        <taxon>Bradyrhizobium</taxon>
        <taxon>Bradyrhizobium barranii</taxon>
    </lineage>
</organism>
<reference evidence="2 3" key="3">
    <citation type="journal article" date="2022" name="Int. J. Syst. Evol. Microbiol.">
        <title>Strains of Bradyrhizobium barranii sp. nov. associated with legumes native to Canada are symbionts of soybeans and belong to different subspecies (subsp. barranii subsp. nov. and subsp. apii subsp. nov.) and symbiovars (sv. glycinearum and sv. septentrionale).</title>
        <authorList>
            <person name="Bromfield E.S.P."/>
            <person name="Cloutier S."/>
            <person name="Wasai-Hara S."/>
            <person name="Minamisawa K."/>
        </authorList>
    </citation>
    <scope>NUCLEOTIDE SEQUENCE [LARGE SCALE GENOMIC DNA]</scope>
    <source>
        <strain evidence="2 3">323S2</strain>
    </source>
</reference>